<evidence type="ECO:0000313" key="2">
    <source>
        <dbReference type="EMBL" id="BAQ16103.1"/>
    </source>
</evidence>
<dbReference type="RefSeq" id="WP_045364455.1">
    <property type="nucleotide sequence ID" value="NZ_AP014648.1"/>
</dbReference>
<keyword evidence="3" id="KW-1185">Reference proteome</keyword>
<name>A0A0A8JZ68_9HYPH</name>
<organism evidence="2 3">
    <name type="scientific">Methyloceanibacter caenitepidi</name>
    <dbReference type="NCBI Taxonomy" id="1384459"/>
    <lineage>
        <taxon>Bacteria</taxon>
        <taxon>Pseudomonadati</taxon>
        <taxon>Pseudomonadota</taxon>
        <taxon>Alphaproteobacteria</taxon>
        <taxon>Hyphomicrobiales</taxon>
        <taxon>Hyphomicrobiaceae</taxon>
        <taxon>Methyloceanibacter</taxon>
    </lineage>
</organism>
<sequence length="145" mass="15942">MDLYQCKVRLGGSRYNEITKVKVTVPEIFLLRYVHGLVDADTGEVDDSVVTDIKRIGRTDRSESDERARLQGVYGVALKRQGKSIDLMFGVGQPLPTTAEGVGAGPSAKLEPGEKPKRKYTRKAKDEDSETSEAEEADEIQDLVG</sequence>
<gene>
    <name evidence="2" type="ORF">GL4_0640</name>
</gene>
<dbReference type="OrthoDB" id="8265950at2"/>
<dbReference type="AlphaFoldDB" id="A0A0A8JZ68"/>
<dbReference type="KEGG" id="mcg:GL4_0640"/>
<evidence type="ECO:0000256" key="1">
    <source>
        <dbReference type="SAM" id="MobiDB-lite"/>
    </source>
</evidence>
<evidence type="ECO:0000313" key="3">
    <source>
        <dbReference type="Proteomes" id="UP000031643"/>
    </source>
</evidence>
<feature type="compositionally biased region" description="Acidic residues" evidence="1">
    <location>
        <begin position="127"/>
        <end position="145"/>
    </location>
</feature>
<reference evidence="2 3" key="1">
    <citation type="submission" date="2014-09" db="EMBL/GenBank/DDBJ databases">
        <title>Genome sequencing of Methyloceanibacter caenitepidi Gela4.</title>
        <authorList>
            <person name="Takeuchi M."/>
            <person name="Susumu S."/>
            <person name="Kamagata Y."/>
            <person name="Oshima K."/>
            <person name="Hattori M."/>
            <person name="Iwasaki W."/>
        </authorList>
    </citation>
    <scope>NUCLEOTIDE SEQUENCE [LARGE SCALE GENOMIC DNA]</scope>
    <source>
        <strain evidence="2 3">Gela4</strain>
    </source>
</reference>
<feature type="region of interest" description="Disordered" evidence="1">
    <location>
        <begin position="96"/>
        <end position="145"/>
    </location>
</feature>
<protein>
    <submittedName>
        <fullName evidence="2">Uncharacterized protein</fullName>
    </submittedName>
</protein>
<accession>A0A0A8JZ68</accession>
<proteinExistence type="predicted"/>
<dbReference type="STRING" id="1384459.GL4_0640"/>
<dbReference type="EMBL" id="AP014648">
    <property type="protein sequence ID" value="BAQ16103.1"/>
    <property type="molecule type" value="Genomic_DNA"/>
</dbReference>
<dbReference type="Proteomes" id="UP000031643">
    <property type="component" value="Chromosome"/>
</dbReference>
<dbReference type="HOGENOM" id="CLU_1784599_0_0_5"/>